<dbReference type="AlphaFoldDB" id="A0A6I6CJX1"/>
<sequence>MKNRVSSIELLRLFLAFFVIANHVWGENDSAPNLYFFTYLFPINMTHISTFAFITGFFLANKGKPKKLFKYVTTLIFYFAFNFIVSFFVEYFYYDVTSLSTIYNFTIEAWWYAFSIIFVFALYIFFSDKMAKLDWKVFLLILIILLITLSVFNNYTGWQATWLILVALFGSFSRLHLVNLMNKKWFLIVSILVLVITTIAMDVILSLGKIEDDELLKTSLFFKENNPLAFVLPLFIFTIFYNIKIKSKFINYISSFTLGIYLCMTIYNHLLYSLLSTYLIKLNDVELNFALIGLTLLIFITALVQTLIIEHLKKGIFIICDKNYWIKKKILIKEKEKLKKLSKH</sequence>
<dbReference type="Pfam" id="PF01757">
    <property type="entry name" value="Acyl_transf_3"/>
    <property type="match status" value="1"/>
</dbReference>
<gene>
    <name evidence="3" type="ORF">STABA_v1c10450</name>
</gene>
<name>A0A6I6CJX1_9MOLU</name>
<keyword evidence="1" id="KW-0812">Transmembrane</keyword>
<feature type="transmembrane region" description="Helical" evidence="1">
    <location>
        <begin position="287"/>
        <end position="309"/>
    </location>
</feature>
<feature type="transmembrane region" description="Helical" evidence="1">
    <location>
        <begin position="185"/>
        <end position="207"/>
    </location>
</feature>
<dbReference type="GO" id="GO:0016747">
    <property type="term" value="F:acyltransferase activity, transferring groups other than amino-acyl groups"/>
    <property type="evidence" value="ECO:0007669"/>
    <property type="project" value="InterPro"/>
</dbReference>
<proteinExistence type="predicted"/>
<evidence type="ECO:0000313" key="3">
    <source>
        <dbReference type="EMBL" id="QGS52393.1"/>
    </source>
</evidence>
<reference evidence="3 4" key="1">
    <citation type="submission" date="2019-11" db="EMBL/GenBank/DDBJ databases">
        <title>Complete genome sequence of Spiroplasma tabanidicola TAUS-1 (DSM 22603).</title>
        <authorList>
            <person name="Huang C.-T."/>
            <person name="Lin Y.-C."/>
            <person name="Kuo C.-H."/>
        </authorList>
    </citation>
    <scope>NUCLEOTIDE SEQUENCE [LARGE SCALE GENOMIC DNA]</scope>
    <source>
        <strain evidence="3 4">TAUS-1</strain>
    </source>
</reference>
<feature type="transmembrane region" description="Helical" evidence="1">
    <location>
        <begin position="109"/>
        <end position="126"/>
    </location>
</feature>
<accession>A0A6I6CJX1</accession>
<feature type="transmembrane region" description="Helical" evidence="1">
    <location>
        <begin position="227"/>
        <end position="243"/>
    </location>
</feature>
<keyword evidence="1" id="KW-1133">Transmembrane helix</keyword>
<evidence type="ECO:0000259" key="2">
    <source>
        <dbReference type="Pfam" id="PF01757"/>
    </source>
</evidence>
<organism evidence="3 4">
    <name type="scientific">Spiroplasma tabanidicola</name>
    <dbReference type="NCBI Taxonomy" id="324079"/>
    <lineage>
        <taxon>Bacteria</taxon>
        <taxon>Bacillati</taxon>
        <taxon>Mycoplasmatota</taxon>
        <taxon>Mollicutes</taxon>
        <taxon>Entomoplasmatales</taxon>
        <taxon>Spiroplasmataceae</taxon>
        <taxon>Spiroplasma</taxon>
    </lineage>
</organism>
<feature type="domain" description="Acyltransferase 3" evidence="2">
    <location>
        <begin position="6"/>
        <end position="302"/>
    </location>
</feature>
<keyword evidence="1" id="KW-0472">Membrane</keyword>
<dbReference type="EMBL" id="CP046276">
    <property type="protein sequence ID" value="QGS52393.1"/>
    <property type="molecule type" value="Genomic_DNA"/>
</dbReference>
<feature type="transmembrane region" description="Helical" evidence="1">
    <location>
        <begin position="71"/>
        <end position="89"/>
    </location>
</feature>
<dbReference type="KEGG" id="stab:STABA_v1c10450"/>
<feature type="transmembrane region" description="Helical" evidence="1">
    <location>
        <begin position="36"/>
        <end position="59"/>
    </location>
</feature>
<evidence type="ECO:0000256" key="1">
    <source>
        <dbReference type="SAM" id="Phobius"/>
    </source>
</evidence>
<protein>
    <recommendedName>
        <fullName evidence="2">Acyltransferase 3 domain-containing protein</fullName>
    </recommendedName>
</protein>
<dbReference type="InterPro" id="IPR002656">
    <property type="entry name" value="Acyl_transf_3_dom"/>
</dbReference>
<keyword evidence="4" id="KW-1185">Reference proteome</keyword>
<feature type="transmembrane region" description="Helical" evidence="1">
    <location>
        <begin position="133"/>
        <end position="152"/>
    </location>
</feature>
<feature type="transmembrane region" description="Helical" evidence="1">
    <location>
        <begin position="158"/>
        <end position="178"/>
    </location>
</feature>
<evidence type="ECO:0000313" key="4">
    <source>
        <dbReference type="Proteomes" id="UP000424468"/>
    </source>
</evidence>
<dbReference type="Proteomes" id="UP000424468">
    <property type="component" value="Chromosome"/>
</dbReference>
<feature type="transmembrane region" description="Helical" evidence="1">
    <location>
        <begin position="250"/>
        <end position="267"/>
    </location>
</feature>
<dbReference type="RefSeq" id="WP_156007329.1">
    <property type="nucleotide sequence ID" value="NZ_CP046276.1"/>
</dbReference>